<dbReference type="Proteomes" id="UP000519897">
    <property type="component" value="Unassembled WGS sequence"/>
</dbReference>
<dbReference type="EMBL" id="JACIEC010000001">
    <property type="protein sequence ID" value="MBB4141904.1"/>
    <property type="molecule type" value="Genomic_DNA"/>
</dbReference>
<keyword evidence="1" id="KW-1133">Transmembrane helix</keyword>
<feature type="transmembrane region" description="Helical" evidence="1">
    <location>
        <begin position="20"/>
        <end position="41"/>
    </location>
</feature>
<evidence type="ECO:0000313" key="3">
    <source>
        <dbReference type="Proteomes" id="UP000519897"/>
    </source>
</evidence>
<keyword evidence="1" id="KW-0472">Membrane</keyword>
<keyword evidence="1" id="KW-0812">Transmembrane</keyword>
<evidence type="ECO:0000256" key="1">
    <source>
        <dbReference type="SAM" id="Phobius"/>
    </source>
</evidence>
<reference evidence="2 3" key="1">
    <citation type="submission" date="2020-08" db="EMBL/GenBank/DDBJ databases">
        <title>Genomic Encyclopedia of Type Strains, Phase IV (KMG-IV): sequencing the most valuable type-strain genomes for metagenomic binning, comparative biology and taxonomic classification.</title>
        <authorList>
            <person name="Goeker M."/>
        </authorList>
    </citation>
    <scope>NUCLEOTIDE SEQUENCE [LARGE SCALE GENOMIC DNA]</scope>
    <source>
        <strain evidence="2 3">DSM 29514</strain>
    </source>
</reference>
<name>A0A7W6LCL7_9HYPH</name>
<proteinExistence type="predicted"/>
<organism evidence="2 3">
    <name type="scientific">Rhizobium rhizoryzae</name>
    <dbReference type="NCBI Taxonomy" id="451876"/>
    <lineage>
        <taxon>Bacteria</taxon>
        <taxon>Pseudomonadati</taxon>
        <taxon>Pseudomonadota</taxon>
        <taxon>Alphaproteobacteria</taxon>
        <taxon>Hyphomicrobiales</taxon>
        <taxon>Rhizobiaceae</taxon>
        <taxon>Rhizobium/Agrobacterium group</taxon>
        <taxon>Rhizobium</taxon>
    </lineage>
</organism>
<protein>
    <submittedName>
        <fullName evidence="2">Uncharacterized protein</fullName>
    </submittedName>
</protein>
<dbReference type="RefSeq" id="WP_165135576.1">
    <property type="nucleotide sequence ID" value="NZ_CP049250.1"/>
</dbReference>
<dbReference type="AlphaFoldDB" id="A0A7W6LCL7"/>
<accession>A0A7W6LCL7</accession>
<evidence type="ECO:0000313" key="2">
    <source>
        <dbReference type="EMBL" id="MBB4141904.1"/>
    </source>
</evidence>
<keyword evidence="3" id="KW-1185">Reference proteome</keyword>
<gene>
    <name evidence="2" type="ORF">GGQ72_000403</name>
</gene>
<sequence length="93" mass="10495">MDNYNLAADLLATFRASPDIIKALWLLVPPVFVLGLLHLLLRWREGRARRWRVAGRGFDGARRIWPANLPRGGVIEDGRVQPVDVVALGVREE</sequence>
<comment type="caution">
    <text evidence="2">The sequence shown here is derived from an EMBL/GenBank/DDBJ whole genome shotgun (WGS) entry which is preliminary data.</text>
</comment>